<protein>
    <recommendedName>
        <fullName evidence="8">Ribonuclease VapC</fullName>
        <shortName evidence="8">RNase VapC</shortName>
        <ecNumber evidence="8">3.1.-.-</ecNumber>
    </recommendedName>
    <alternativeName>
        <fullName evidence="8">Toxin VapC</fullName>
    </alternativeName>
</protein>
<dbReference type="Gene3D" id="3.40.50.1010">
    <property type="entry name" value="5'-nuclease"/>
    <property type="match status" value="1"/>
</dbReference>
<comment type="cofactor">
    <cofactor evidence="1 8">
        <name>Mg(2+)</name>
        <dbReference type="ChEBI" id="CHEBI:18420"/>
    </cofactor>
</comment>
<comment type="similarity">
    <text evidence="7 8">Belongs to the PINc/VapC protein family.</text>
</comment>
<evidence type="ECO:0000256" key="4">
    <source>
        <dbReference type="ARBA" id="ARBA00022723"/>
    </source>
</evidence>
<accession>A0ABT4MZ84</accession>
<feature type="binding site" evidence="8">
    <location>
        <position position="99"/>
    </location>
    <ligand>
        <name>Mg(2+)</name>
        <dbReference type="ChEBI" id="CHEBI:18420"/>
    </ligand>
</feature>
<proteinExistence type="inferred from homology"/>
<evidence type="ECO:0000256" key="7">
    <source>
        <dbReference type="ARBA" id="ARBA00038093"/>
    </source>
</evidence>
<gene>
    <name evidence="8" type="primary">vapC</name>
    <name evidence="10" type="ORF">O4213_20160</name>
</gene>
<sequence>MAVVARYMIDTSAAAHMRSQQVASQVAPLIESGQAATWAGLDAEALYSARTPDEYERVRDNRRLSYEYLAADDEHWKSAFDVQRVLAGQGRHRAVGVIDLLTAVLARQHGLVVVHHDHDFELISQVMDFRHRWVSAAS</sequence>
<evidence type="ECO:0000256" key="2">
    <source>
        <dbReference type="ARBA" id="ARBA00022649"/>
    </source>
</evidence>
<evidence type="ECO:0000256" key="5">
    <source>
        <dbReference type="ARBA" id="ARBA00022801"/>
    </source>
</evidence>
<keyword evidence="8" id="KW-0800">Toxin</keyword>
<dbReference type="PANTHER" id="PTHR33653">
    <property type="entry name" value="RIBONUCLEASE VAPC2"/>
    <property type="match status" value="1"/>
</dbReference>
<evidence type="ECO:0000256" key="1">
    <source>
        <dbReference type="ARBA" id="ARBA00001946"/>
    </source>
</evidence>
<feature type="binding site" evidence="8">
    <location>
        <position position="10"/>
    </location>
    <ligand>
        <name>Mg(2+)</name>
        <dbReference type="ChEBI" id="CHEBI:18420"/>
    </ligand>
</feature>
<comment type="caution">
    <text evidence="10">The sequence shown here is derived from an EMBL/GenBank/DDBJ whole genome shotgun (WGS) entry which is preliminary data.</text>
</comment>
<keyword evidence="6 8" id="KW-0460">Magnesium</keyword>
<evidence type="ECO:0000259" key="9">
    <source>
        <dbReference type="Pfam" id="PF01850"/>
    </source>
</evidence>
<dbReference type="EMBL" id="JAPWIE010000006">
    <property type="protein sequence ID" value="MCZ4552319.1"/>
    <property type="molecule type" value="Genomic_DNA"/>
</dbReference>
<dbReference type="SUPFAM" id="SSF88723">
    <property type="entry name" value="PIN domain-like"/>
    <property type="match status" value="1"/>
</dbReference>
<evidence type="ECO:0000256" key="6">
    <source>
        <dbReference type="ARBA" id="ARBA00022842"/>
    </source>
</evidence>
<feature type="domain" description="PIN" evidence="9">
    <location>
        <begin position="7"/>
        <end position="122"/>
    </location>
</feature>
<organism evidence="10 11">
    <name type="scientific">Gordonia rubripertincta</name>
    <name type="common">Rhodococcus corallinus</name>
    <dbReference type="NCBI Taxonomy" id="36822"/>
    <lineage>
        <taxon>Bacteria</taxon>
        <taxon>Bacillati</taxon>
        <taxon>Actinomycetota</taxon>
        <taxon>Actinomycetes</taxon>
        <taxon>Mycobacteriales</taxon>
        <taxon>Gordoniaceae</taxon>
        <taxon>Gordonia</taxon>
    </lineage>
</organism>
<dbReference type="InterPro" id="IPR022907">
    <property type="entry name" value="VapC_family"/>
</dbReference>
<evidence type="ECO:0000313" key="10">
    <source>
        <dbReference type="EMBL" id="MCZ4552319.1"/>
    </source>
</evidence>
<evidence type="ECO:0000256" key="8">
    <source>
        <dbReference type="HAMAP-Rule" id="MF_00265"/>
    </source>
</evidence>
<keyword evidence="3 8" id="KW-0540">Nuclease</keyword>
<evidence type="ECO:0000313" key="11">
    <source>
        <dbReference type="Proteomes" id="UP001067235"/>
    </source>
</evidence>
<comment type="function">
    <text evidence="8">Toxic component of a toxin-antitoxin (TA) system. An RNase.</text>
</comment>
<keyword evidence="5 8" id="KW-0378">Hydrolase</keyword>
<keyword evidence="4 8" id="KW-0479">Metal-binding</keyword>
<keyword evidence="11" id="KW-1185">Reference proteome</keyword>
<name>A0ABT4MZ84_GORRU</name>
<dbReference type="Pfam" id="PF01850">
    <property type="entry name" value="PIN"/>
    <property type="match status" value="1"/>
</dbReference>
<dbReference type="InterPro" id="IPR029060">
    <property type="entry name" value="PIN-like_dom_sf"/>
</dbReference>
<evidence type="ECO:0000256" key="3">
    <source>
        <dbReference type="ARBA" id="ARBA00022722"/>
    </source>
</evidence>
<dbReference type="InterPro" id="IPR002716">
    <property type="entry name" value="PIN_dom"/>
</dbReference>
<dbReference type="HAMAP" id="MF_00265">
    <property type="entry name" value="VapC_Nob1"/>
    <property type="match status" value="1"/>
</dbReference>
<dbReference type="InterPro" id="IPR050556">
    <property type="entry name" value="Type_II_TA_system_RNase"/>
</dbReference>
<dbReference type="RefSeq" id="WP_301573089.1">
    <property type="nucleotide sequence ID" value="NZ_JAPWIE010000006.1"/>
</dbReference>
<dbReference type="PANTHER" id="PTHR33653:SF1">
    <property type="entry name" value="RIBONUCLEASE VAPC2"/>
    <property type="match status" value="1"/>
</dbReference>
<reference evidence="10" key="1">
    <citation type="submission" date="2022-12" db="EMBL/GenBank/DDBJ databases">
        <authorList>
            <person name="Krivoruchko A.V."/>
            <person name="Elkin A."/>
        </authorList>
    </citation>
    <scope>NUCLEOTIDE SEQUENCE</scope>
    <source>
        <strain evidence="10">IEGM 1388</strain>
    </source>
</reference>
<dbReference type="Proteomes" id="UP001067235">
    <property type="component" value="Unassembled WGS sequence"/>
</dbReference>
<keyword evidence="2 8" id="KW-1277">Toxin-antitoxin system</keyword>
<dbReference type="EC" id="3.1.-.-" evidence="8"/>